<sequence>MSFKETEVGRIPIDWEVDELSNKVDLVMGQSPKSEFYNDKGIGMPFMQGRTTFGEKYHYINTWCTDIKRVGIKNSVLMSVRAPVGDVNIATEDICIGRGLASLNMKNKNNEFLYYLLKNYSGLLISKESGTVFGSINKAGIEKLVLPFPSNSEQKAIAKILSDLDEKIEINNKINKNLEEMAQAIFKQWFVDFEFPNEEGKPYKSSGGEMVESELGMIPKGFKVKSIGELPLIITDYVANGSFKSLKENVNMYDEINYAIIVRNTDLKSNFKSDCKYVDKKSYDFLAKSKLFGGELIISNVGDVGSIYLCPKFKKQMTLGSNLIMIDTESSENIGFNLILYRFFKSYIGQYYIKSITGGSAQPKFNKTDFKKIQFINPSNSILKLYNEKNEVIESIIMNNVLENERLEKLRDTLLPKLMSGEIRVCLEYSEN</sequence>
<dbReference type="InterPro" id="IPR044946">
    <property type="entry name" value="Restrct_endonuc_typeI_TRD_sf"/>
</dbReference>
<accession>A0AAW9IH15</accession>
<dbReference type="GO" id="GO:0003677">
    <property type="term" value="F:DNA binding"/>
    <property type="evidence" value="ECO:0007669"/>
    <property type="project" value="UniProtKB-KW"/>
</dbReference>
<dbReference type="PANTHER" id="PTHR30408:SF13">
    <property type="entry name" value="TYPE I RESTRICTION ENZYME HINDI SPECIFICITY SUBUNIT"/>
    <property type="match status" value="1"/>
</dbReference>
<dbReference type="PANTHER" id="PTHR30408">
    <property type="entry name" value="TYPE-1 RESTRICTION ENZYME ECOKI SPECIFICITY PROTEIN"/>
    <property type="match status" value="1"/>
</dbReference>
<dbReference type="InterPro" id="IPR000055">
    <property type="entry name" value="Restrct_endonuc_typeI_TRD"/>
</dbReference>
<dbReference type="RefSeq" id="WP_322387347.1">
    <property type="nucleotide sequence ID" value="NZ_WNUQ01000012.1"/>
</dbReference>
<comment type="similarity">
    <text evidence="1">Belongs to the type-I restriction system S methylase family.</text>
</comment>
<keyword evidence="2" id="KW-0680">Restriction system</keyword>
<dbReference type="GO" id="GO:0009307">
    <property type="term" value="P:DNA restriction-modification system"/>
    <property type="evidence" value="ECO:0007669"/>
    <property type="project" value="UniProtKB-KW"/>
</dbReference>
<dbReference type="Proteomes" id="UP001291306">
    <property type="component" value="Unassembled WGS sequence"/>
</dbReference>
<dbReference type="InterPro" id="IPR052021">
    <property type="entry name" value="Type-I_RS_S_subunit"/>
</dbReference>
<dbReference type="CDD" id="cd17498">
    <property type="entry name" value="RMtype1_S_Aco12261I-TRD1-CR1_like"/>
    <property type="match status" value="1"/>
</dbReference>
<proteinExistence type="inferred from homology"/>
<dbReference type="EMBL" id="WNVC01000054">
    <property type="protein sequence ID" value="MDZ4999946.1"/>
    <property type="molecule type" value="Genomic_DNA"/>
</dbReference>
<organism evidence="5 6">
    <name type="scientific">Clostridium perfringens</name>
    <dbReference type="NCBI Taxonomy" id="1502"/>
    <lineage>
        <taxon>Bacteria</taxon>
        <taxon>Bacillati</taxon>
        <taxon>Bacillota</taxon>
        <taxon>Clostridia</taxon>
        <taxon>Eubacteriales</taxon>
        <taxon>Clostridiaceae</taxon>
        <taxon>Clostridium</taxon>
    </lineage>
</organism>
<reference evidence="5" key="1">
    <citation type="submission" date="2019-11" db="EMBL/GenBank/DDBJ databases">
        <title>Characterization of Clostridium perfringens isolates from swine manure treated agricultural soils.</title>
        <authorList>
            <person name="Wushke S.T."/>
        </authorList>
    </citation>
    <scope>NUCLEOTIDE SEQUENCE</scope>
    <source>
        <strain evidence="5">X26</strain>
    </source>
</reference>
<evidence type="ECO:0000259" key="4">
    <source>
        <dbReference type="Pfam" id="PF01420"/>
    </source>
</evidence>
<protein>
    <recommendedName>
        <fullName evidence="4">Type I restriction modification DNA specificity domain-containing protein</fullName>
    </recommendedName>
</protein>
<comment type="caution">
    <text evidence="5">The sequence shown here is derived from an EMBL/GenBank/DDBJ whole genome shotgun (WGS) entry which is preliminary data.</text>
</comment>
<feature type="domain" description="Type I restriction modification DNA specificity" evidence="4">
    <location>
        <begin position="12"/>
        <end position="180"/>
    </location>
</feature>
<evidence type="ECO:0000256" key="3">
    <source>
        <dbReference type="ARBA" id="ARBA00023125"/>
    </source>
</evidence>
<evidence type="ECO:0000313" key="5">
    <source>
        <dbReference type="EMBL" id="MDZ4999946.1"/>
    </source>
</evidence>
<evidence type="ECO:0000313" key="6">
    <source>
        <dbReference type="Proteomes" id="UP001291306"/>
    </source>
</evidence>
<keyword evidence="3" id="KW-0238">DNA-binding</keyword>
<dbReference type="Pfam" id="PF01420">
    <property type="entry name" value="Methylase_S"/>
    <property type="match status" value="1"/>
</dbReference>
<evidence type="ECO:0000256" key="2">
    <source>
        <dbReference type="ARBA" id="ARBA00022747"/>
    </source>
</evidence>
<name>A0AAW9IH15_CLOPF</name>
<evidence type="ECO:0000256" key="1">
    <source>
        <dbReference type="ARBA" id="ARBA00010923"/>
    </source>
</evidence>
<gene>
    <name evidence="5" type="ORF">GNF79_12725</name>
</gene>
<dbReference type="AlphaFoldDB" id="A0AAW9IH15"/>
<dbReference type="SUPFAM" id="SSF116734">
    <property type="entry name" value="DNA methylase specificity domain"/>
    <property type="match status" value="2"/>
</dbReference>
<dbReference type="Gene3D" id="3.90.220.20">
    <property type="entry name" value="DNA methylase specificity domains"/>
    <property type="match status" value="2"/>
</dbReference>